<dbReference type="InterPro" id="IPR050127">
    <property type="entry name" value="Serine_Proteases_S1"/>
</dbReference>
<evidence type="ECO:0000256" key="4">
    <source>
        <dbReference type="ARBA" id="ARBA00022801"/>
    </source>
</evidence>
<dbReference type="PROSITE" id="PS00134">
    <property type="entry name" value="TRYPSIN_HIS"/>
    <property type="match status" value="1"/>
</dbReference>
<keyword evidence="4" id="KW-0378">Hydrolase</keyword>
<keyword evidence="6" id="KW-1015">Disulfide bond</keyword>
<dbReference type="Ensembl" id="ENSOMYT00000150510.1">
    <property type="protein sequence ID" value="ENSOMYP00000141770.1"/>
    <property type="gene ID" value="ENSOMYG00000076519.1"/>
</dbReference>
<accession>A0A8K9Y2V2</accession>
<organism evidence="10 11">
    <name type="scientific">Oncorhynchus mykiss</name>
    <name type="common">Rainbow trout</name>
    <name type="synonym">Salmo gairdneri</name>
    <dbReference type="NCBI Taxonomy" id="8022"/>
    <lineage>
        <taxon>Eukaryota</taxon>
        <taxon>Metazoa</taxon>
        <taxon>Chordata</taxon>
        <taxon>Craniata</taxon>
        <taxon>Vertebrata</taxon>
        <taxon>Euteleostomi</taxon>
        <taxon>Actinopterygii</taxon>
        <taxon>Neopterygii</taxon>
        <taxon>Teleostei</taxon>
        <taxon>Protacanthopterygii</taxon>
        <taxon>Salmoniformes</taxon>
        <taxon>Salmonidae</taxon>
        <taxon>Salmoninae</taxon>
        <taxon>Oncorhynchus</taxon>
    </lineage>
</organism>
<keyword evidence="11" id="KW-1185">Reference proteome</keyword>
<reference evidence="10" key="2">
    <citation type="submission" date="2025-05" db="UniProtKB">
        <authorList>
            <consortium name="Ensembl"/>
        </authorList>
    </citation>
    <scope>IDENTIFICATION</scope>
</reference>
<dbReference type="PANTHER" id="PTHR24264">
    <property type="entry name" value="TRYPSIN-RELATED"/>
    <property type="match status" value="1"/>
</dbReference>
<dbReference type="GeneTree" id="ENSGT01150000287084"/>
<evidence type="ECO:0000256" key="6">
    <source>
        <dbReference type="ARBA" id="ARBA00023157"/>
    </source>
</evidence>
<name>A0A8K9Y2V2_ONCMY</name>
<evidence type="ECO:0000259" key="9">
    <source>
        <dbReference type="Pfam" id="PF00089"/>
    </source>
</evidence>
<protein>
    <recommendedName>
        <fullName evidence="8">trypsin</fullName>
        <ecNumber evidence="8">3.4.21.4</ecNumber>
    </recommendedName>
</protein>
<feature type="domain" description="Peptidase S1" evidence="9">
    <location>
        <begin position="12"/>
        <end position="60"/>
    </location>
</feature>
<evidence type="ECO:0000256" key="2">
    <source>
        <dbReference type="ARBA" id="ARBA00022525"/>
    </source>
</evidence>
<dbReference type="Ensembl" id="ENSOMYT00000130399.1">
    <property type="protein sequence ID" value="ENSOMYP00000142530.1"/>
    <property type="gene ID" value="ENSOMYG00000065582.1"/>
</dbReference>
<dbReference type="InterPro" id="IPR018114">
    <property type="entry name" value="TRYPSIN_HIS"/>
</dbReference>
<dbReference type="SUPFAM" id="SSF50494">
    <property type="entry name" value="Trypsin-like serine proteases"/>
    <property type="match status" value="1"/>
</dbReference>
<comment type="catalytic activity">
    <reaction evidence="7">
        <text>Preferential cleavage: Arg-|-Xaa, Lys-|-Xaa.</text>
        <dbReference type="EC" id="3.4.21.4"/>
    </reaction>
</comment>
<dbReference type="GO" id="GO:0005615">
    <property type="term" value="C:extracellular space"/>
    <property type="evidence" value="ECO:0007669"/>
    <property type="project" value="TreeGrafter"/>
</dbReference>
<evidence type="ECO:0000256" key="5">
    <source>
        <dbReference type="ARBA" id="ARBA00022825"/>
    </source>
</evidence>
<reference evidence="10 11" key="1">
    <citation type="submission" date="2020-07" db="EMBL/GenBank/DDBJ databases">
        <title>A long reads based de novo assembly of the rainbow trout Arlee double haploid line genome.</title>
        <authorList>
            <person name="Gao G."/>
            <person name="Palti Y."/>
        </authorList>
    </citation>
    <scope>NUCLEOTIDE SEQUENCE [LARGE SCALE GENOMIC DNA]</scope>
</reference>
<comment type="subcellular location">
    <subcellularLocation>
        <location evidence="1">Secreted</location>
    </subcellularLocation>
</comment>
<evidence type="ECO:0000256" key="8">
    <source>
        <dbReference type="ARBA" id="ARBA00038868"/>
    </source>
</evidence>
<keyword evidence="2" id="KW-0964">Secreted</keyword>
<dbReference type="GO" id="GO:0006508">
    <property type="term" value="P:proteolysis"/>
    <property type="evidence" value="ECO:0007669"/>
    <property type="project" value="UniProtKB-KW"/>
</dbReference>
<evidence type="ECO:0000256" key="7">
    <source>
        <dbReference type="ARBA" id="ARBA00036320"/>
    </source>
</evidence>
<dbReference type="InterPro" id="IPR001254">
    <property type="entry name" value="Trypsin_dom"/>
</dbReference>
<dbReference type="Gene3D" id="2.40.10.10">
    <property type="entry name" value="Trypsin-like serine proteases"/>
    <property type="match status" value="1"/>
</dbReference>
<evidence type="ECO:0000256" key="3">
    <source>
        <dbReference type="ARBA" id="ARBA00022670"/>
    </source>
</evidence>
<dbReference type="Pfam" id="PF00089">
    <property type="entry name" value="Trypsin"/>
    <property type="match status" value="1"/>
</dbReference>
<evidence type="ECO:0000313" key="11">
    <source>
        <dbReference type="Proteomes" id="UP000694395"/>
    </source>
</evidence>
<evidence type="ECO:0000256" key="1">
    <source>
        <dbReference type="ARBA" id="ARBA00004613"/>
    </source>
</evidence>
<keyword evidence="5" id="KW-0720">Serine protease</keyword>
<dbReference type="InterPro" id="IPR009003">
    <property type="entry name" value="Peptidase_S1_PA"/>
</dbReference>
<dbReference type="EC" id="3.4.21.4" evidence="8"/>
<dbReference type="AlphaFoldDB" id="A0A8K9Y2V2"/>
<dbReference type="PANTHER" id="PTHR24264:SF15">
    <property type="entry name" value="RIKEN CDNA 2210010C04 GENE"/>
    <property type="match status" value="1"/>
</dbReference>
<evidence type="ECO:0000313" key="10">
    <source>
        <dbReference type="Ensembl" id="ENSOMYP00000142530.1"/>
    </source>
</evidence>
<sequence>MEPSTFLYFPRIIGGKDCKDTERLYHVRIVWQAGKDFLYQCGGSLISDQWVLTAAHCRPGGDKGVVRSSCVCRTG</sequence>
<dbReference type="Proteomes" id="UP000694395">
    <property type="component" value="Chromosome 17"/>
</dbReference>
<proteinExistence type="predicted"/>
<dbReference type="InterPro" id="IPR043504">
    <property type="entry name" value="Peptidase_S1_PA_chymotrypsin"/>
</dbReference>
<dbReference type="GO" id="GO:0004252">
    <property type="term" value="F:serine-type endopeptidase activity"/>
    <property type="evidence" value="ECO:0007669"/>
    <property type="project" value="UniProtKB-EC"/>
</dbReference>
<keyword evidence="3" id="KW-0645">Protease</keyword>